<keyword evidence="3" id="KW-1185">Reference proteome</keyword>
<organism evidence="2 3">
    <name type="scientific">Armillaria luteobubalina</name>
    <dbReference type="NCBI Taxonomy" id="153913"/>
    <lineage>
        <taxon>Eukaryota</taxon>
        <taxon>Fungi</taxon>
        <taxon>Dikarya</taxon>
        <taxon>Basidiomycota</taxon>
        <taxon>Agaricomycotina</taxon>
        <taxon>Agaricomycetes</taxon>
        <taxon>Agaricomycetidae</taxon>
        <taxon>Agaricales</taxon>
        <taxon>Marasmiineae</taxon>
        <taxon>Physalacriaceae</taxon>
        <taxon>Armillaria</taxon>
    </lineage>
</organism>
<evidence type="ECO:0000313" key="2">
    <source>
        <dbReference type="EMBL" id="KAK0473525.1"/>
    </source>
</evidence>
<dbReference type="Proteomes" id="UP001175228">
    <property type="component" value="Unassembled WGS sequence"/>
</dbReference>
<reference evidence="2" key="1">
    <citation type="submission" date="2023-06" db="EMBL/GenBank/DDBJ databases">
        <authorList>
            <consortium name="Lawrence Berkeley National Laboratory"/>
            <person name="Ahrendt S."/>
            <person name="Sahu N."/>
            <person name="Indic B."/>
            <person name="Wong-Bajracharya J."/>
            <person name="Merenyi Z."/>
            <person name="Ke H.-M."/>
            <person name="Monk M."/>
            <person name="Kocsube S."/>
            <person name="Drula E."/>
            <person name="Lipzen A."/>
            <person name="Balint B."/>
            <person name="Henrissat B."/>
            <person name="Andreopoulos B."/>
            <person name="Martin F.M."/>
            <person name="Harder C.B."/>
            <person name="Rigling D."/>
            <person name="Ford K.L."/>
            <person name="Foster G.D."/>
            <person name="Pangilinan J."/>
            <person name="Papanicolaou A."/>
            <person name="Barry K."/>
            <person name="LaButti K."/>
            <person name="Viragh M."/>
            <person name="Koriabine M."/>
            <person name="Yan M."/>
            <person name="Riley R."/>
            <person name="Champramary S."/>
            <person name="Plett K.L."/>
            <person name="Tsai I.J."/>
            <person name="Slot J."/>
            <person name="Sipos G."/>
            <person name="Plett J."/>
            <person name="Nagy L.G."/>
            <person name="Grigoriev I.V."/>
        </authorList>
    </citation>
    <scope>NUCLEOTIDE SEQUENCE</scope>
    <source>
        <strain evidence="2">HWK02</strain>
    </source>
</reference>
<feature type="compositionally biased region" description="Polar residues" evidence="1">
    <location>
        <begin position="37"/>
        <end position="47"/>
    </location>
</feature>
<evidence type="ECO:0000313" key="3">
    <source>
        <dbReference type="Proteomes" id="UP001175228"/>
    </source>
</evidence>
<protein>
    <submittedName>
        <fullName evidence="2">Uncharacterized protein</fullName>
    </submittedName>
</protein>
<dbReference type="AlphaFoldDB" id="A0AA39NXJ2"/>
<name>A0AA39NXJ2_9AGAR</name>
<dbReference type="EMBL" id="JAUEPU010000206">
    <property type="protein sequence ID" value="KAK0473525.1"/>
    <property type="molecule type" value="Genomic_DNA"/>
</dbReference>
<evidence type="ECO:0000256" key="1">
    <source>
        <dbReference type="SAM" id="MobiDB-lite"/>
    </source>
</evidence>
<feature type="region of interest" description="Disordered" evidence="1">
    <location>
        <begin position="31"/>
        <end position="50"/>
    </location>
</feature>
<accession>A0AA39NXJ2</accession>
<proteinExistence type="predicted"/>
<comment type="caution">
    <text evidence="2">The sequence shown here is derived from an EMBL/GenBank/DDBJ whole genome shotgun (WGS) entry which is preliminary data.</text>
</comment>
<gene>
    <name evidence="2" type="ORF">EDD18DRAFT_1117350</name>
</gene>
<sequence length="127" mass="14474">MSRYQIRIPNDSSEPPDHVVLPYISDKPKFCFKPSENHPSPQSNQASHDGKTIAGLHKELQILSNCKLQTKSRHLYFRVVRLSFMRSLAISEPRVLLLEEGKASIATYCVRRQDLPFSVIPPNVHPP</sequence>